<comment type="similarity">
    <text evidence="2 7">Belongs to the CobB/CobQ family. CobQ subfamily.</text>
</comment>
<dbReference type="PANTHER" id="PTHR21343">
    <property type="entry name" value="DETHIOBIOTIN SYNTHETASE"/>
    <property type="match status" value="1"/>
</dbReference>
<evidence type="ECO:0000313" key="11">
    <source>
        <dbReference type="Proteomes" id="UP000623215"/>
    </source>
</evidence>
<dbReference type="NCBIfam" id="TIGR00313">
    <property type="entry name" value="cobQ"/>
    <property type="match status" value="1"/>
</dbReference>
<reference evidence="10" key="1">
    <citation type="journal article" date="2020" name="ISME J.">
        <title>Gammaproteobacteria mediating utilization of methyl-, sulfur- and petroleum organic compounds in deep ocean hydrothermal plumes.</title>
        <authorList>
            <person name="Zhou Z."/>
            <person name="Liu Y."/>
            <person name="Pan J."/>
            <person name="Cron B.R."/>
            <person name="Toner B.M."/>
            <person name="Anantharaman K."/>
            <person name="Breier J.A."/>
            <person name="Dick G.J."/>
            <person name="Li M."/>
        </authorList>
    </citation>
    <scope>NUCLEOTIDE SEQUENCE</scope>
    <source>
        <strain evidence="10">SZUA-1534</strain>
    </source>
</reference>
<dbReference type="InterPro" id="IPR047045">
    <property type="entry name" value="CobQ_N"/>
</dbReference>
<proteinExistence type="inferred from homology"/>
<keyword evidence="5 7" id="KW-0315">Glutamine amidotransferase</keyword>
<accession>A0A833A6N3</accession>
<dbReference type="Proteomes" id="UP000623215">
    <property type="component" value="Unassembled WGS sequence"/>
</dbReference>
<comment type="pathway">
    <text evidence="1 7">Cofactor biosynthesis; adenosylcobalamin biosynthesis.</text>
</comment>
<dbReference type="InterPro" id="IPR002586">
    <property type="entry name" value="CobQ/CobB/MinD/ParA_Nub-bd_dom"/>
</dbReference>
<dbReference type="Pfam" id="PF01656">
    <property type="entry name" value="CbiA"/>
    <property type="match status" value="1"/>
</dbReference>
<keyword evidence="4 7" id="KW-0169">Cobalamin biosynthesis</keyword>
<dbReference type="Gene3D" id="3.40.50.880">
    <property type="match status" value="1"/>
</dbReference>
<dbReference type="InterPro" id="IPR033949">
    <property type="entry name" value="CobQ_GATase1"/>
</dbReference>
<comment type="caution">
    <text evidence="10">The sequence shown here is derived from an EMBL/GenBank/DDBJ whole genome shotgun (WGS) entry which is preliminary data.</text>
</comment>
<comment type="function">
    <text evidence="6 7">Catalyzes amidations at positions B, D, E, and G on adenosylcobyrinic A,C-diamide. NH(2) groups are provided by glutamine, and one molecule of ATP is hydrogenolyzed for each amidation.</text>
</comment>
<feature type="domain" description="CobQ/CobB/MinD/ParA nucleotide binding" evidence="8">
    <location>
        <begin position="5"/>
        <end position="231"/>
    </location>
</feature>
<dbReference type="InterPro" id="IPR027417">
    <property type="entry name" value="P-loop_NTPase"/>
</dbReference>
<organism evidence="10 11">
    <name type="scientific">Methanothermococcus okinawensis</name>
    <dbReference type="NCBI Taxonomy" id="155863"/>
    <lineage>
        <taxon>Archaea</taxon>
        <taxon>Methanobacteriati</taxon>
        <taxon>Methanobacteriota</taxon>
        <taxon>Methanomada group</taxon>
        <taxon>Methanococci</taxon>
        <taxon>Methanococcales</taxon>
        <taxon>Methanococcaceae</taxon>
        <taxon>Methanothermococcus</taxon>
    </lineage>
</organism>
<dbReference type="AlphaFoldDB" id="A0A833A6N3"/>
<dbReference type="Pfam" id="PF07685">
    <property type="entry name" value="GATase_3"/>
    <property type="match status" value="1"/>
</dbReference>
<sequence length="515" mass="57794">MAKFLMVVGTSSNCGKTLMVAGLCRILANRGYKVAPFKSQNMSLNSRVAKEEGEIAVAQYIQSLAAKTEPSIHFNPILLKPKGNFISQVIVHGKPYRDMDYNEYRGNKDFFLGKIRESLEYLDRNYEYVVMEGAGSCCEINLLEDDIANLRVLEMVGGDAILVADIDRGGVFASLYGTVSLLPKRWRKLIKGFVINKFRGNPKVLEKGLEKIEELTGIPVLGVIPYREDLVFPEEDSQVIQEKRVLGNLRSPVEVNVIRFSKIANFTDLNPLSRDTLIRLIDFQDDITGDILILPGTRCSTLEMKLLREHGMDRRIREFVERGGIVIGICGGFQILGKMLIDRDFREGDVGSIEGLGLLDMETFFGNEKVIKNSSGILEIEGERFEVSGYEIHEGITISREKPLIKVIKGFGNKGEGFDGAIKVLEVGEGKAYILGTYFHGIFENYKFRNFIVNLVRRRKGLKPITGDSYRGILEGSFEKIAKVIEENVDLGRIFPNLDLPSSCRNPSHRYLSSP</sequence>
<name>A0A833A6N3_9EURY</name>
<protein>
    <recommendedName>
        <fullName evidence="3 7">Probable cobyric acid synthase</fullName>
    </recommendedName>
</protein>
<evidence type="ECO:0000256" key="6">
    <source>
        <dbReference type="ARBA" id="ARBA00025166"/>
    </source>
</evidence>
<evidence type="ECO:0000256" key="2">
    <source>
        <dbReference type="ARBA" id="ARBA00006205"/>
    </source>
</evidence>
<evidence type="ECO:0000256" key="7">
    <source>
        <dbReference type="HAMAP-Rule" id="MF_00028"/>
    </source>
</evidence>
<dbReference type="SUPFAM" id="SSF52540">
    <property type="entry name" value="P-loop containing nucleoside triphosphate hydrolases"/>
    <property type="match status" value="1"/>
</dbReference>
<dbReference type="InterPro" id="IPR029062">
    <property type="entry name" value="Class_I_gatase-like"/>
</dbReference>
<dbReference type="GO" id="GO:0015420">
    <property type="term" value="F:ABC-type vitamin B12 transporter activity"/>
    <property type="evidence" value="ECO:0007669"/>
    <property type="project" value="UniProtKB-UniRule"/>
</dbReference>
<feature type="active site" evidence="7">
    <location>
        <position position="440"/>
    </location>
</feature>
<dbReference type="Gene3D" id="3.40.50.300">
    <property type="entry name" value="P-loop containing nucleotide triphosphate hydrolases"/>
    <property type="match status" value="1"/>
</dbReference>
<dbReference type="GO" id="GO:0009236">
    <property type="term" value="P:cobalamin biosynthetic process"/>
    <property type="evidence" value="ECO:0007669"/>
    <property type="project" value="UniProtKB-UniRule"/>
</dbReference>
<gene>
    <name evidence="7 10" type="primary">cobQ</name>
    <name evidence="10" type="ORF">EYH55_02725</name>
</gene>
<dbReference type="PROSITE" id="PS51274">
    <property type="entry name" value="GATASE_COBBQ"/>
    <property type="match status" value="1"/>
</dbReference>
<dbReference type="NCBIfam" id="NF001989">
    <property type="entry name" value="PRK00784.1"/>
    <property type="match status" value="1"/>
</dbReference>
<dbReference type="CDD" id="cd05389">
    <property type="entry name" value="CobQ_N"/>
    <property type="match status" value="1"/>
</dbReference>
<dbReference type="HAMAP" id="MF_00028">
    <property type="entry name" value="CobQ"/>
    <property type="match status" value="1"/>
</dbReference>
<dbReference type="EMBL" id="DQVW01000048">
    <property type="protein sequence ID" value="HIQ32376.1"/>
    <property type="molecule type" value="Genomic_DNA"/>
</dbReference>
<evidence type="ECO:0000256" key="4">
    <source>
        <dbReference type="ARBA" id="ARBA00022573"/>
    </source>
</evidence>
<dbReference type="GO" id="GO:0003824">
    <property type="term" value="F:catalytic activity"/>
    <property type="evidence" value="ECO:0007669"/>
    <property type="project" value="InterPro"/>
</dbReference>
<evidence type="ECO:0000256" key="3">
    <source>
        <dbReference type="ARBA" id="ARBA00014921"/>
    </source>
</evidence>
<feature type="active site" description="Nucleophile" evidence="7">
    <location>
        <position position="330"/>
    </location>
</feature>
<dbReference type="PANTHER" id="PTHR21343:SF1">
    <property type="entry name" value="COBYRIC ACID SYNTHASE"/>
    <property type="match status" value="1"/>
</dbReference>
<evidence type="ECO:0000256" key="1">
    <source>
        <dbReference type="ARBA" id="ARBA00004953"/>
    </source>
</evidence>
<dbReference type="InterPro" id="IPR011698">
    <property type="entry name" value="GATase_3"/>
</dbReference>
<evidence type="ECO:0000259" key="9">
    <source>
        <dbReference type="Pfam" id="PF07685"/>
    </source>
</evidence>
<evidence type="ECO:0000259" key="8">
    <source>
        <dbReference type="Pfam" id="PF01656"/>
    </source>
</evidence>
<evidence type="ECO:0000256" key="5">
    <source>
        <dbReference type="ARBA" id="ARBA00022962"/>
    </source>
</evidence>
<dbReference type="SUPFAM" id="SSF52317">
    <property type="entry name" value="Class I glutamine amidotransferase-like"/>
    <property type="match status" value="1"/>
</dbReference>
<dbReference type="CDD" id="cd01750">
    <property type="entry name" value="GATase1_CobQ"/>
    <property type="match status" value="1"/>
</dbReference>
<evidence type="ECO:0000313" key="10">
    <source>
        <dbReference type="EMBL" id="HIQ32376.1"/>
    </source>
</evidence>
<dbReference type="UniPathway" id="UPA00148"/>
<feature type="domain" description="CobB/CobQ-like glutamine amidotransferase" evidence="9">
    <location>
        <begin position="255"/>
        <end position="447"/>
    </location>
</feature>
<dbReference type="InterPro" id="IPR004459">
    <property type="entry name" value="CobQ_synth"/>
</dbReference>